<accession>A0A6A4QS50</accession>
<evidence type="ECO:0000313" key="2">
    <source>
        <dbReference type="Proteomes" id="UP000447434"/>
    </source>
</evidence>
<sequence>MQKFTGLAWRGGGGCRCREEERESEKIVRGDVAGRRNGVSKSGAAVVVIWNACYKFIF</sequence>
<gene>
    <name evidence="1" type="ORF">Lalb_Chr04g0258651</name>
</gene>
<proteinExistence type="predicted"/>
<comment type="caution">
    <text evidence="1">The sequence shown here is derived from an EMBL/GenBank/DDBJ whole genome shotgun (WGS) entry which is preliminary data.</text>
</comment>
<protein>
    <submittedName>
        <fullName evidence="1">Uncharacterized protein</fullName>
    </submittedName>
</protein>
<dbReference type="EMBL" id="WOCE01000004">
    <property type="protein sequence ID" value="KAE9615754.1"/>
    <property type="molecule type" value="Genomic_DNA"/>
</dbReference>
<dbReference type="Proteomes" id="UP000447434">
    <property type="component" value="Chromosome 4"/>
</dbReference>
<name>A0A6A4QS50_LUPAL</name>
<evidence type="ECO:0000313" key="1">
    <source>
        <dbReference type="EMBL" id="KAE9615754.1"/>
    </source>
</evidence>
<reference evidence="2" key="1">
    <citation type="journal article" date="2020" name="Nat. Commun.">
        <title>Genome sequence of the cluster root forming white lupin.</title>
        <authorList>
            <person name="Hufnagel B."/>
            <person name="Marques A."/>
            <person name="Soriano A."/>
            <person name="Marques L."/>
            <person name="Divol F."/>
            <person name="Doumas P."/>
            <person name="Sallet E."/>
            <person name="Mancinotti D."/>
            <person name="Carrere S."/>
            <person name="Marande W."/>
            <person name="Arribat S."/>
            <person name="Keller J."/>
            <person name="Huneau C."/>
            <person name="Blein T."/>
            <person name="Aime D."/>
            <person name="Laguerre M."/>
            <person name="Taylor J."/>
            <person name="Schubert V."/>
            <person name="Nelson M."/>
            <person name="Geu-Flores F."/>
            <person name="Crespi M."/>
            <person name="Gallardo-Guerrero K."/>
            <person name="Delaux P.-M."/>
            <person name="Salse J."/>
            <person name="Berges H."/>
            <person name="Guyot R."/>
            <person name="Gouzy J."/>
            <person name="Peret B."/>
        </authorList>
    </citation>
    <scope>NUCLEOTIDE SEQUENCE [LARGE SCALE GENOMIC DNA]</scope>
    <source>
        <strain evidence="2">cv. Amiga</strain>
    </source>
</reference>
<organism evidence="1 2">
    <name type="scientific">Lupinus albus</name>
    <name type="common">White lupine</name>
    <name type="synonym">Lupinus termis</name>
    <dbReference type="NCBI Taxonomy" id="3870"/>
    <lineage>
        <taxon>Eukaryota</taxon>
        <taxon>Viridiplantae</taxon>
        <taxon>Streptophyta</taxon>
        <taxon>Embryophyta</taxon>
        <taxon>Tracheophyta</taxon>
        <taxon>Spermatophyta</taxon>
        <taxon>Magnoliopsida</taxon>
        <taxon>eudicotyledons</taxon>
        <taxon>Gunneridae</taxon>
        <taxon>Pentapetalae</taxon>
        <taxon>rosids</taxon>
        <taxon>fabids</taxon>
        <taxon>Fabales</taxon>
        <taxon>Fabaceae</taxon>
        <taxon>Papilionoideae</taxon>
        <taxon>50 kb inversion clade</taxon>
        <taxon>genistoids sensu lato</taxon>
        <taxon>core genistoids</taxon>
        <taxon>Genisteae</taxon>
        <taxon>Lupinus</taxon>
    </lineage>
</organism>
<dbReference type="AlphaFoldDB" id="A0A6A4QS50"/>
<keyword evidence="2" id="KW-1185">Reference proteome</keyword>